<dbReference type="PANTHER" id="PTHR11364">
    <property type="entry name" value="THIOSULFATE SULFERTANSFERASE"/>
    <property type="match status" value="1"/>
</dbReference>
<dbReference type="AlphaFoldDB" id="V4BFJ4"/>
<dbReference type="InterPro" id="IPR001307">
    <property type="entry name" value="Thiosulphate_STrfase_CS"/>
</dbReference>
<name>V4BFJ4_LOTGI</name>
<evidence type="ECO:0000256" key="4">
    <source>
        <dbReference type="ARBA" id="ARBA00022737"/>
    </source>
</evidence>
<dbReference type="CTD" id="20250410"/>
<dbReference type="FunFam" id="3.40.250.10:FF:000001">
    <property type="entry name" value="Sulfurtransferase"/>
    <property type="match status" value="1"/>
</dbReference>
<dbReference type="HOGENOM" id="CLU_031618_3_1_1"/>
<feature type="domain" description="Rhodanese" evidence="5">
    <location>
        <begin position="170"/>
        <end position="285"/>
    </location>
</feature>
<keyword evidence="2" id="KW-0963">Cytoplasm</keyword>
<dbReference type="OMA" id="YPRVKGY"/>
<dbReference type="FunFam" id="3.40.250.10:FF:000015">
    <property type="entry name" value="Sulfurtransferase"/>
    <property type="match status" value="1"/>
</dbReference>
<sequence>MSRPALVSIKWLADKIKAPPKDFRILDASWHLPNTGRNALKEYHEGHIPGALFFDIDGCADKTKSTAHMLPPAKDFEEYVGNLGINNNTHVIVYDNNAKFGVFSAQRVWWTFRVFGHETVSILEGGLPLWIQSGNPVTTAETPTPTKESFKSNFNENLVISIQQVETNIKEKKFQLVDARPNGRFEGVSPEPRADIKPGHILNSVNLPFTKVVDEATRHILPEEELKKLFNDAGVDLNKPITASCGSGISACTIALAAYICGKKDVAVYDGSWMRFVIASDCEDVFRHGTGLLLVNF</sequence>
<dbReference type="CDD" id="cd01449">
    <property type="entry name" value="TST_Repeat_2"/>
    <property type="match status" value="1"/>
</dbReference>
<evidence type="ECO:0000259" key="5">
    <source>
        <dbReference type="PROSITE" id="PS50206"/>
    </source>
</evidence>
<dbReference type="Pfam" id="PF00581">
    <property type="entry name" value="Rhodanese"/>
    <property type="match status" value="2"/>
</dbReference>
<keyword evidence="4" id="KW-0677">Repeat</keyword>
<keyword evidence="7" id="KW-1185">Reference proteome</keyword>
<comment type="subcellular location">
    <subcellularLocation>
        <location evidence="1">Cytoplasm</location>
    </subcellularLocation>
</comment>
<protein>
    <recommendedName>
        <fullName evidence="5">Rhodanese domain-containing protein</fullName>
    </recommendedName>
</protein>
<dbReference type="PANTHER" id="PTHR11364:SF27">
    <property type="entry name" value="SULFURTRANSFERASE"/>
    <property type="match status" value="1"/>
</dbReference>
<dbReference type="EMBL" id="KB199676">
    <property type="protein sequence ID" value="ESP04642.1"/>
    <property type="molecule type" value="Genomic_DNA"/>
</dbReference>
<dbReference type="CDD" id="cd01448">
    <property type="entry name" value="TST_Repeat_1"/>
    <property type="match status" value="1"/>
</dbReference>
<dbReference type="InterPro" id="IPR045078">
    <property type="entry name" value="TST/MPST-like"/>
</dbReference>
<gene>
    <name evidence="6" type="ORF">LOTGIDRAFT_237288</name>
</gene>
<dbReference type="GeneID" id="20250410"/>
<dbReference type="KEGG" id="lgi:LOTGIDRAFT_237288"/>
<dbReference type="SUPFAM" id="SSF52821">
    <property type="entry name" value="Rhodanese/Cell cycle control phosphatase"/>
    <property type="match status" value="2"/>
</dbReference>
<dbReference type="GO" id="GO:0005739">
    <property type="term" value="C:mitochondrion"/>
    <property type="evidence" value="ECO:0007669"/>
    <property type="project" value="TreeGrafter"/>
</dbReference>
<feature type="domain" description="Rhodanese" evidence="5">
    <location>
        <begin position="19"/>
        <end position="139"/>
    </location>
</feature>
<dbReference type="OrthoDB" id="270167at2759"/>
<dbReference type="SMART" id="SM00450">
    <property type="entry name" value="RHOD"/>
    <property type="match status" value="2"/>
</dbReference>
<reference evidence="6 7" key="1">
    <citation type="journal article" date="2013" name="Nature">
        <title>Insights into bilaterian evolution from three spiralian genomes.</title>
        <authorList>
            <person name="Simakov O."/>
            <person name="Marletaz F."/>
            <person name="Cho S.J."/>
            <person name="Edsinger-Gonzales E."/>
            <person name="Havlak P."/>
            <person name="Hellsten U."/>
            <person name="Kuo D.H."/>
            <person name="Larsson T."/>
            <person name="Lv J."/>
            <person name="Arendt D."/>
            <person name="Savage R."/>
            <person name="Osoegawa K."/>
            <person name="de Jong P."/>
            <person name="Grimwood J."/>
            <person name="Chapman J.A."/>
            <person name="Shapiro H."/>
            <person name="Aerts A."/>
            <person name="Otillar R.P."/>
            <person name="Terry A.Y."/>
            <person name="Boore J.L."/>
            <person name="Grigoriev I.V."/>
            <person name="Lindberg D.R."/>
            <person name="Seaver E.C."/>
            <person name="Weisblat D.A."/>
            <person name="Putnam N.H."/>
            <person name="Rokhsar D.S."/>
        </authorList>
    </citation>
    <scope>NUCLEOTIDE SEQUENCE [LARGE SCALE GENOMIC DNA]</scope>
</reference>
<dbReference type="Gene3D" id="3.40.250.10">
    <property type="entry name" value="Rhodanese-like domain"/>
    <property type="match status" value="2"/>
</dbReference>
<accession>V4BFJ4</accession>
<dbReference type="Proteomes" id="UP000030746">
    <property type="component" value="Unassembled WGS sequence"/>
</dbReference>
<dbReference type="RefSeq" id="XP_009044685.1">
    <property type="nucleotide sequence ID" value="XM_009046437.1"/>
</dbReference>
<evidence type="ECO:0000256" key="2">
    <source>
        <dbReference type="ARBA" id="ARBA00022490"/>
    </source>
</evidence>
<evidence type="ECO:0000313" key="6">
    <source>
        <dbReference type="EMBL" id="ESP04642.1"/>
    </source>
</evidence>
<evidence type="ECO:0000256" key="3">
    <source>
        <dbReference type="ARBA" id="ARBA00022679"/>
    </source>
</evidence>
<dbReference type="STRING" id="225164.V4BFJ4"/>
<dbReference type="InterPro" id="IPR036873">
    <property type="entry name" value="Rhodanese-like_dom_sf"/>
</dbReference>
<dbReference type="PROSITE" id="PS00380">
    <property type="entry name" value="RHODANESE_1"/>
    <property type="match status" value="1"/>
</dbReference>
<proteinExistence type="predicted"/>
<dbReference type="PROSITE" id="PS50206">
    <property type="entry name" value="RHODANESE_3"/>
    <property type="match status" value="2"/>
</dbReference>
<dbReference type="GO" id="GO:0004792">
    <property type="term" value="F:thiosulfate-cyanide sulfurtransferase activity"/>
    <property type="evidence" value="ECO:0007669"/>
    <property type="project" value="InterPro"/>
</dbReference>
<evidence type="ECO:0000313" key="7">
    <source>
        <dbReference type="Proteomes" id="UP000030746"/>
    </source>
</evidence>
<keyword evidence="3" id="KW-0808">Transferase</keyword>
<evidence type="ECO:0000256" key="1">
    <source>
        <dbReference type="ARBA" id="ARBA00004496"/>
    </source>
</evidence>
<organism evidence="6 7">
    <name type="scientific">Lottia gigantea</name>
    <name type="common">Giant owl limpet</name>
    <dbReference type="NCBI Taxonomy" id="225164"/>
    <lineage>
        <taxon>Eukaryota</taxon>
        <taxon>Metazoa</taxon>
        <taxon>Spiralia</taxon>
        <taxon>Lophotrochozoa</taxon>
        <taxon>Mollusca</taxon>
        <taxon>Gastropoda</taxon>
        <taxon>Patellogastropoda</taxon>
        <taxon>Lottioidea</taxon>
        <taxon>Lottiidae</taxon>
        <taxon>Lottia</taxon>
    </lineage>
</organism>
<dbReference type="InterPro" id="IPR001763">
    <property type="entry name" value="Rhodanese-like_dom"/>
</dbReference>